<evidence type="ECO:0000256" key="2">
    <source>
        <dbReference type="ARBA" id="ARBA00022553"/>
    </source>
</evidence>
<protein>
    <submittedName>
        <fullName evidence="12">Polyketide synthase</fullName>
    </submittedName>
</protein>
<evidence type="ECO:0000256" key="4">
    <source>
        <dbReference type="ARBA" id="ARBA00022857"/>
    </source>
</evidence>
<dbReference type="PROSITE" id="PS00606">
    <property type="entry name" value="KS3_1"/>
    <property type="match status" value="1"/>
</dbReference>
<dbReference type="InterPro" id="IPR014031">
    <property type="entry name" value="Ketoacyl_synth_C"/>
</dbReference>
<dbReference type="SUPFAM" id="SSF55048">
    <property type="entry name" value="Probable ACP-binding domain of malonyl-CoA ACP transacylase"/>
    <property type="match status" value="1"/>
</dbReference>
<dbReference type="InterPro" id="IPR014043">
    <property type="entry name" value="Acyl_transferase_dom"/>
</dbReference>
<evidence type="ECO:0000256" key="7">
    <source>
        <dbReference type="ARBA" id="ARBA00023315"/>
    </source>
</evidence>
<dbReference type="Pfam" id="PF23114">
    <property type="entry name" value="NAD-bd_HRPKS_sdrA"/>
    <property type="match status" value="1"/>
</dbReference>
<dbReference type="Pfam" id="PF02801">
    <property type="entry name" value="Ketoacyl-synt_C"/>
    <property type="match status" value="1"/>
</dbReference>
<dbReference type="Pfam" id="PF13602">
    <property type="entry name" value="ADH_zinc_N_2"/>
    <property type="match status" value="1"/>
</dbReference>
<dbReference type="SMART" id="SM00823">
    <property type="entry name" value="PKS_PP"/>
    <property type="match status" value="1"/>
</dbReference>
<name>A0A9P8UTJ8_9PEZI</name>
<dbReference type="SMART" id="SM00825">
    <property type="entry name" value="PKS_KS"/>
    <property type="match status" value="1"/>
</dbReference>
<feature type="region of interest" description="C-terminal hotdog fold" evidence="8">
    <location>
        <begin position="1099"/>
        <end position="1244"/>
    </location>
</feature>
<feature type="active site" description="Proton donor; for dehydratase activity" evidence="8">
    <location>
        <position position="1160"/>
    </location>
</feature>
<dbReference type="SMART" id="SM00829">
    <property type="entry name" value="PKS_ER"/>
    <property type="match status" value="1"/>
</dbReference>
<accession>A0A9P8UTJ8</accession>
<dbReference type="InterPro" id="IPR049551">
    <property type="entry name" value="PKS_DH_C"/>
</dbReference>
<evidence type="ECO:0000256" key="5">
    <source>
        <dbReference type="ARBA" id="ARBA00023002"/>
    </source>
</evidence>
<evidence type="ECO:0000256" key="8">
    <source>
        <dbReference type="PROSITE-ProRule" id="PRU01363"/>
    </source>
</evidence>
<dbReference type="InterPro" id="IPR020841">
    <property type="entry name" value="PKS_Beta-ketoAc_synthase_dom"/>
</dbReference>
<dbReference type="InterPro" id="IPR006162">
    <property type="entry name" value="Ppantetheine_attach_site"/>
</dbReference>
<dbReference type="PROSITE" id="PS52019">
    <property type="entry name" value="PKS_MFAS_DH"/>
    <property type="match status" value="1"/>
</dbReference>
<dbReference type="EMBL" id="JAGPXC010000002">
    <property type="protein sequence ID" value="KAH6658093.1"/>
    <property type="molecule type" value="Genomic_DNA"/>
</dbReference>
<dbReference type="InterPro" id="IPR020806">
    <property type="entry name" value="PKS_PP-bd"/>
</dbReference>
<dbReference type="InterPro" id="IPR013968">
    <property type="entry name" value="PKS_KR"/>
</dbReference>
<dbReference type="Pfam" id="PF21089">
    <property type="entry name" value="PKS_DH_N"/>
    <property type="match status" value="1"/>
</dbReference>
<dbReference type="FunFam" id="3.40.50.720:FF:000209">
    <property type="entry name" value="Polyketide synthase Pks12"/>
    <property type="match status" value="1"/>
</dbReference>
<dbReference type="InterPro" id="IPR014030">
    <property type="entry name" value="Ketoacyl_synth_N"/>
</dbReference>
<dbReference type="InterPro" id="IPR011032">
    <property type="entry name" value="GroES-like_sf"/>
</dbReference>
<comment type="caution">
    <text evidence="12">The sequence shown here is derived from an EMBL/GenBank/DDBJ whole genome shotgun (WGS) entry which is preliminary data.</text>
</comment>
<dbReference type="CDD" id="cd02440">
    <property type="entry name" value="AdoMet_MTases"/>
    <property type="match status" value="1"/>
</dbReference>
<dbReference type="Gene3D" id="3.40.50.720">
    <property type="entry name" value="NAD(P)-binding Rossmann-like Domain"/>
    <property type="match status" value="3"/>
</dbReference>
<evidence type="ECO:0000259" key="11">
    <source>
        <dbReference type="PROSITE" id="PS52019"/>
    </source>
</evidence>
<dbReference type="GO" id="GO:0016491">
    <property type="term" value="F:oxidoreductase activity"/>
    <property type="evidence" value="ECO:0007669"/>
    <property type="project" value="UniProtKB-KW"/>
</dbReference>
<keyword evidence="5" id="KW-0560">Oxidoreductase</keyword>
<dbReference type="SMART" id="SM00822">
    <property type="entry name" value="PKS_KR"/>
    <property type="match status" value="1"/>
</dbReference>
<keyword evidence="3" id="KW-0808">Transferase</keyword>
<dbReference type="SUPFAM" id="SSF53901">
    <property type="entry name" value="Thiolase-like"/>
    <property type="match status" value="1"/>
</dbReference>
<dbReference type="Pfam" id="PF08242">
    <property type="entry name" value="Methyltransf_12"/>
    <property type="match status" value="1"/>
</dbReference>
<evidence type="ECO:0000259" key="10">
    <source>
        <dbReference type="PROSITE" id="PS52004"/>
    </source>
</evidence>
<dbReference type="GO" id="GO:0004315">
    <property type="term" value="F:3-oxoacyl-[acyl-carrier-protein] synthase activity"/>
    <property type="evidence" value="ECO:0007669"/>
    <property type="project" value="InterPro"/>
</dbReference>
<keyword evidence="2" id="KW-0597">Phosphoprotein</keyword>
<dbReference type="Gene3D" id="1.10.1200.10">
    <property type="entry name" value="ACP-like"/>
    <property type="match status" value="1"/>
</dbReference>
<dbReference type="InterPro" id="IPR049552">
    <property type="entry name" value="PKS_DH_N"/>
</dbReference>
<dbReference type="Pfam" id="PF00109">
    <property type="entry name" value="ketoacyl-synt"/>
    <property type="match status" value="1"/>
</dbReference>
<dbReference type="SUPFAM" id="SSF51735">
    <property type="entry name" value="NAD(P)-binding Rossmann-fold domains"/>
    <property type="match status" value="2"/>
</dbReference>
<dbReference type="InterPro" id="IPR020807">
    <property type="entry name" value="PKS_DH"/>
</dbReference>
<dbReference type="Proteomes" id="UP000758603">
    <property type="component" value="Unassembled WGS sequence"/>
</dbReference>
<organism evidence="12 13">
    <name type="scientific">Truncatella angustata</name>
    <dbReference type="NCBI Taxonomy" id="152316"/>
    <lineage>
        <taxon>Eukaryota</taxon>
        <taxon>Fungi</taxon>
        <taxon>Dikarya</taxon>
        <taxon>Ascomycota</taxon>
        <taxon>Pezizomycotina</taxon>
        <taxon>Sordariomycetes</taxon>
        <taxon>Xylariomycetidae</taxon>
        <taxon>Amphisphaeriales</taxon>
        <taxon>Sporocadaceae</taxon>
        <taxon>Truncatella</taxon>
    </lineage>
</organism>
<dbReference type="Pfam" id="PF00698">
    <property type="entry name" value="Acyl_transf_1"/>
    <property type="match status" value="1"/>
</dbReference>
<dbReference type="Gene3D" id="3.90.180.10">
    <property type="entry name" value="Medium-chain alcohol dehydrogenases, catalytic domain"/>
    <property type="match status" value="1"/>
</dbReference>
<reference evidence="12" key="1">
    <citation type="journal article" date="2021" name="Nat. Commun.">
        <title>Genetic determinants of endophytism in the Arabidopsis root mycobiome.</title>
        <authorList>
            <person name="Mesny F."/>
            <person name="Miyauchi S."/>
            <person name="Thiergart T."/>
            <person name="Pickel B."/>
            <person name="Atanasova L."/>
            <person name="Karlsson M."/>
            <person name="Huettel B."/>
            <person name="Barry K.W."/>
            <person name="Haridas S."/>
            <person name="Chen C."/>
            <person name="Bauer D."/>
            <person name="Andreopoulos W."/>
            <person name="Pangilinan J."/>
            <person name="LaButti K."/>
            <person name="Riley R."/>
            <person name="Lipzen A."/>
            <person name="Clum A."/>
            <person name="Drula E."/>
            <person name="Henrissat B."/>
            <person name="Kohler A."/>
            <person name="Grigoriev I.V."/>
            <person name="Martin F.M."/>
            <person name="Hacquard S."/>
        </authorList>
    </citation>
    <scope>NUCLEOTIDE SEQUENCE</scope>
    <source>
        <strain evidence="12">MPI-SDFR-AT-0073</strain>
    </source>
</reference>
<dbReference type="InterPro" id="IPR050091">
    <property type="entry name" value="PKS_NRPS_Biosynth_Enz"/>
</dbReference>
<dbReference type="InterPro" id="IPR032821">
    <property type="entry name" value="PKS_assoc"/>
</dbReference>
<keyword evidence="7" id="KW-0012">Acyltransferase</keyword>
<proteinExistence type="predicted"/>
<dbReference type="GO" id="GO:0030639">
    <property type="term" value="P:polyketide biosynthetic process"/>
    <property type="evidence" value="ECO:0007669"/>
    <property type="project" value="UniProtKB-ARBA"/>
</dbReference>
<dbReference type="SUPFAM" id="SSF53335">
    <property type="entry name" value="S-adenosyl-L-methionine-dependent methyltransferases"/>
    <property type="match status" value="1"/>
</dbReference>
<dbReference type="Pfam" id="PF16197">
    <property type="entry name" value="KAsynt_C_assoc"/>
    <property type="match status" value="1"/>
</dbReference>
<dbReference type="Pfam" id="PF08659">
    <property type="entry name" value="KR"/>
    <property type="match status" value="1"/>
</dbReference>
<dbReference type="Gene3D" id="3.40.50.150">
    <property type="entry name" value="Vaccinia Virus protein VP39"/>
    <property type="match status" value="1"/>
</dbReference>
<evidence type="ECO:0000256" key="1">
    <source>
        <dbReference type="ARBA" id="ARBA00022450"/>
    </source>
</evidence>
<dbReference type="SUPFAM" id="SSF52151">
    <property type="entry name" value="FabD/lysophospholipase-like"/>
    <property type="match status" value="1"/>
</dbReference>
<dbReference type="SUPFAM" id="SSF47336">
    <property type="entry name" value="ACP-like"/>
    <property type="match status" value="1"/>
</dbReference>
<dbReference type="SMART" id="SM00827">
    <property type="entry name" value="PKS_AT"/>
    <property type="match status" value="1"/>
</dbReference>
<dbReference type="RefSeq" id="XP_045962327.1">
    <property type="nucleotide sequence ID" value="XM_046106922.1"/>
</dbReference>
<dbReference type="InterPro" id="IPR013217">
    <property type="entry name" value="Methyltransf_12"/>
</dbReference>
<evidence type="ECO:0000313" key="12">
    <source>
        <dbReference type="EMBL" id="KAH6658093.1"/>
    </source>
</evidence>
<dbReference type="CDD" id="cd05195">
    <property type="entry name" value="enoyl_red"/>
    <property type="match status" value="1"/>
</dbReference>
<dbReference type="PROSITE" id="PS50075">
    <property type="entry name" value="CARRIER"/>
    <property type="match status" value="1"/>
</dbReference>
<dbReference type="GO" id="GO:0004312">
    <property type="term" value="F:fatty acid synthase activity"/>
    <property type="evidence" value="ECO:0007669"/>
    <property type="project" value="TreeGrafter"/>
</dbReference>
<dbReference type="OrthoDB" id="329835at2759"/>
<keyword evidence="6" id="KW-0511">Multifunctional enzyme</keyword>
<dbReference type="PANTHER" id="PTHR43775">
    <property type="entry name" value="FATTY ACID SYNTHASE"/>
    <property type="match status" value="1"/>
</dbReference>
<dbReference type="InterPro" id="IPR016035">
    <property type="entry name" value="Acyl_Trfase/lysoPLipase"/>
</dbReference>
<dbReference type="InterPro" id="IPR036291">
    <property type="entry name" value="NAD(P)-bd_dom_sf"/>
</dbReference>
<dbReference type="SMART" id="SM00826">
    <property type="entry name" value="PKS_DH"/>
    <property type="match status" value="1"/>
</dbReference>
<feature type="active site" description="Proton acceptor; for dehydratase activity" evidence="8">
    <location>
        <position position="968"/>
    </location>
</feature>
<evidence type="ECO:0000256" key="6">
    <source>
        <dbReference type="ARBA" id="ARBA00023268"/>
    </source>
</evidence>
<dbReference type="InterPro" id="IPR016039">
    <property type="entry name" value="Thiolase-like"/>
</dbReference>
<dbReference type="PANTHER" id="PTHR43775:SF29">
    <property type="entry name" value="ASPERFURANONE POLYKETIDE SYNTHASE AFOG-RELATED"/>
    <property type="match status" value="1"/>
</dbReference>
<evidence type="ECO:0000313" key="13">
    <source>
        <dbReference type="Proteomes" id="UP000758603"/>
    </source>
</evidence>
<dbReference type="Gene3D" id="3.10.129.110">
    <property type="entry name" value="Polyketide synthase dehydratase"/>
    <property type="match status" value="1"/>
</dbReference>
<dbReference type="InterPro" id="IPR009081">
    <property type="entry name" value="PP-bd_ACP"/>
</dbReference>
<gene>
    <name evidence="12" type="ORF">BKA67DRAFT_656319</name>
</gene>
<sequence length="2560" mass="282660">MTFTDEIAIVGFSFKLPQDIDDEAGFWNMLQNRQNMMTDWPESRISVDAFVGNKHSKVQCRGGHFLKEDVAVFDAPFFHVTAKEAASMDPMQRWTLETSYRAFEKAGMLLEDLKDSQTAVFSASMTEDWARMIAMDPDGAERTAITGTVASLIPNRVSYYFGLRGPSIHVDTACSAGLSAIDMACKVLRDGDATCALVTGSNLILDPAAFQMLSSQNFLSPDSLCYSFDHRANGYARGEGVIAFVLKPLAAAMKDGDMIRAVIRAVASNQDGHTPGLTQPSPRAQEHLIRHVYKKAGLSLDQTRYVEAHGNGSVKSNVGHLEGASGLVGILKSILILEKGIIPPNANFEKINPEIDADFYNIEVPTENIPWPNTGLRRVSVNSFGFGGSNTHIVLDDALHYLQSRGWTANHCTVSLTAIRPATDAIGPCPTVNGTAQNSPTGRAIKTADSTLSIPRRSSLPRLLVWTAADEKAVKRVVSNYAAFYTAKVLGDTAKLDGLAYTLAARRSKMLWRTFALVNDGPNRSVKTVSAAKPIRRLYDLGLAFVFTGQGAQYVNMGCELIQYPIFSSTLRQIDGIYRILGSQWSIFDELRRNSNIDKPEYSQPISTAVQLALIELLRSFGVVPKAVVGHSSGEIAAAYAIGALSLISACKVSYFRGQLAGRLRVAQIMSPGAMLSINLSKDQVLGYLDYTSTTDFISIACVNSPVNCTLSGSKDAIDAVKAQAEKDNIFTQTLKTGVAYHSRSMLGIAADYLSLMGELDDVGTQRDKDIPMVSSVTGKLVTPAVLSKAQYWVDNLVLPVLFADAVQLLTQKSSTLKVGIGSITDLVEIGPHPTLKRPVLDTMSQNNNSKRNIRYAFALHRSRPASQTTLELVGLLFCMGYDISMLAVNQIYQSDDIYPPPFVIDGPEYPFDHSQSYWAESRLSRDFRLRQPISGELLGMRASDWNPLEPRWRSFLTVESMPWIGHHVVSQTVLFPAAGMLIMAMEAVEQMVSSNRNVAGYLVKEARFMNPIIVHEAWEDRVEVQVRLRPLRRQQHEKESNWFDITIMSYFRGQWTECCRTLIQIQYQDSAQVDGGQDRLLTHQNVQENYKRAVKSCKFSVDSHVYYQNSAKHGLEWGDWFQVLQDIFLDPTKSISVARVDTSQRRYQTTSLVHPAMLDVVFHMLRIAAGQQCVTNVPVRLSEAWFAASGWQYPETNALRWMGTSIDRSTGEQGSVCALSDDGSVLCIIKEAATAAISKVETDADEVHRRKLMHTIEWKPQLSLLSTEDLVHICQTAKFVKNERLILAARTKMCSVLDLITVRTLAFFDTTQHLVEMPENHRRHIEWMERHVQRLTNAKREEAMNISDDEIEVRLREAEALLPTWKLYTVVARNLSAILAGEVDPLQIVFESDLASIFYADIFETICADGRLASFLELASHENPASRILEVGAGTGGMTGHIIRALQDRESRTCVPSFAEYVYTDVSPMFLEVARSRWPELQGRMTFKTLNLEKDINAQGFDQCTYDLVIAGSVLHATPNLEVTLRNVRTALKPGGRLILLEVINPEDIATNFWTGLIPGWWVAHEEWRPFSAAVPESQWDTCLKASGFSGNDLTIRDYQDDDCHFMSIIVSTAVDDRVLTCKLPTVVATAQSQTNLVLIIDDHDDDAHLMEQTALASELLSLLECEGHWQASVCAFSLNELAQLELADDARIVCLVEVNNRPLLASLSDQKFQCLQYLLNRASRLLWVTATATDDSQYPHYSAVNGFMRTVRSEQPDSHIVTMAIEGEKDVAICAHFIAKIFNASFESFSRPQELEYIVRHGHVQSGRAVEDEAGMSMLHSLLYPQLQQKAWKESIGLQLVIGTPGSIGSLRFTQDIKYEAELDPYEIEIEAKAWGLNFRDVLIALGREDEDDLGADCAGIVTKVGRNCSARLQLGDRVCMVAEGCMRQYPRAHEQRVIEIPKTLSFESATSILVPGLTAYHCLVNVARLRQGEKILIHSAAGSTGQMAVRIAQMLGVQVFATTSSPEKKKFLVDTFGIPEDCIFHSRTTSFAQGVMRVTRGYGVDCVLNSLSGDGLRASWECMAPFGRFIDIGHADINSNAALPMAMFSKNVSFSAVHLMWLSPNVIATLLNETLQLLSKGKIQPPQPLHVYSVLQIEQAFRYLQSGKNIGRIVIAPQPNDVVPQLILERRSWSLDPNASYLIAGGFGGLGRATLSWMADRGAKYLIVPSRSGATSQAAIKLVKGLVARGVNIVAPKCDASDEASLAGMLAKCRQSMPPIKGCINSAMVLQDAVFENMTFAQWDLAARSKVQTSWNLHRLLPANLDFFLLFSSLAGVVGQLSSANYGAGCAFQDSLAHYRLARGQKALSIDIGWMSNIGIIAETATYQRRRQRDQDLQSIDDTEFLALLTLCCDPVNPPAQPAQGTSGQVLFGLRTPADFITCGQVPLPQFHRPLFAAYSYVPSSAVGGTQLVAQENQPATLFRQAANSGERIQVVLRALAEKLGGAMSIFPADVESNKPLSSYGVDSLMAVELRNWISREFGATVAVFEIMGGQPISSIAELVVEKSGLKVVKETP</sequence>
<dbReference type="GeneID" id="70135813"/>
<feature type="domain" description="Ketosynthase family 3 (KS3)" evidence="10">
    <location>
        <begin position="4"/>
        <end position="397"/>
    </location>
</feature>
<dbReference type="Pfam" id="PF23297">
    <property type="entry name" value="ACP_SdgA_C"/>
    <property type="match status" value="1"/>
</dbReference>
<dbReference type="InterPro" id="IPR029063">
    <property type="entry name" value="SAM-dependent_MTases_sf"/>
</dbReference>
<feature type="domain" description="PKS/mFAS DH" evidence="11">
    <location>
        <begin position="936"/>
        <end position="1244"/>
    </location>
</feature>
<evidence type="ECO:0000256" key="3">
    <source>
        <dbReference type="ARBA" id="ARBA00022679"/>
    </source>
</evidence>
<dbReference type="GO" id="GO:0031177">
    <property type="term" value="F:phosphopantetheine binding"/>
    <property type="evidence" value="ECO:0007669"/>
    <property type="project" value="InterPro"/>
</dbReference>
<feature type="domain" description="Carrier" evidence="9">
    <location>
        <begin position="2470"/>
        <end position="2551"/>
    </location>
</feature>
<dbReference type="CDD" id="cd00833">
    <property type="entry name" value="PKS"/>
    <property type="match status" value="1"/>
</dbReference>
<dbReference type="InterPro" id="IPR016036">
    <property type="entry name" value="Malonyl_transacylase_ACP-bd"/>
</dbReference>
<dbReference type="InterPro" id="IPR020843">
    <property type="entry name" value="ER"/>
</dbReference>
<dbReference type="InterPro" id="IPR001227">
    <property type="entry name" value="Ac_transferase_dom_sf"/>
</dbReference>
<dbReference type="Gene3D" id="3.40.366.10">
    <property type="entry name" value="Malonyl-Coenzyme A Acyl Carrier Protein, domain 2"/>
    <property type="match status" value="1"/>
</dbReference>
<dbReference type="Gene3D" id="3.40.47.10">
    <property type="match status" value="2"/>
</dbReference>
<dbReference type="InterPro" id="IPR049900">
    <property type="entry name" value="PKS_mFAS_DH"/>
</dbReference>
<keyword evidence="4" id="KW-0521">NADP</keyword>
<dbReference type="GO" id="GO:0006633">
    <property type="term" value="P:fatty acid biosynthetic process"/>
    <property type="evidence" value="ECO:0007669"/>
    <property type="project" value="InterPro"/>
</dbReference>
<dbReference type="InterPro" id="IPR057326">
    <property type="entry name" value="KR_dom"/>
</dbReference>
<dbReference type="InterPro" id="IPR036736">
    <property type="entry name" value="ACP-like_sf"/>
</dbReference>
<keyword evidence="13" id="KW-1185">Reference proteome</keyword>
<dbReference type="InterPro" id="IPR056501">
    <property type="entry name" value="NAD-bd_HRPKS_sdrA"/>
</dbReference>
<dbReference type="InterPro" id="IPR042104">
    <property type="entry name" value="PKS_dehydratase_sf"/>
</dbReference>
<dbReference type="Pfam" id="PF14765">
    <property type="entry name" value="PS-DH"/>
    <property type="match status" value="1"/>
</dbReference>
<keyword evidence="1" id="KW-0596">Phosphopantetheine</keyword>
<dbReference type="InterPro" id="IPR018201">
    <property type="entry name" value="Ketoacyl_synth_AS"/>
</dbReference>
<dbReference type="Pfam" id="PF08240">
    <property type="entry name" value="ADH_N"/>
    <property type="match status" value="1"/>
</dbReference>
<dbReference type="PROSITE" id="PS52004">
    <property type="entry name" value="KS3_2"/>
    <property type="match status" value="1"/>
</dbReference>
<feature type="region of interest" description="N-terminal hotdog fold" evidence="8">
    <location>
        <begin position="936"/>
        <end position="1071"/>
    </location>
</feature>
<dbReference type="InterPro" id="IPR013154">
    <property type="entry name" value="ADH-like_N"/>
</dbReference>
<evidence type="ECO:0000259" key="9">
    <source>
        <dbReference type="PROSITE" id="PS50075"/>
    </source>
</evidence>
<dbReference type="GO" id="GO:1901336">
    <property type="term" value="P:lactone biosynthetic process"/>
    <property type="evidence" value="ECO:0007669"/>
    <property type="project" value="UniProtKB-ARBA"/>
</dbReference>
<dbReference type="PROSITE" id="PS00012">
    <property type="entry name" value="PHOSPHOPANTETHEINE"/>
    <property type="match status" value="1"/>
</dbReference>
<dbReference type="SUPFAM" id="SSF50129">
    <property type="entry name" value="GroES-like"/>
    <property type="match status" value="1"/>
</dbReference>